<evidence type="ECO:0000256" key="6">
    <source>
        <dbReference type="ARBA" id="ARBA00023316"/>
    </source>
</evidence>
<comment type="caution">
    <text evidence="12">The sequence shown here is derived from an EMBL/GenBank/DDBJ whole genome shotgun (WGS) entry which is preliminary data.</text>
</comment>
<feature type="domain" description="Mur ligase N-terminal catalytic" evidence="9">
    <location>
        <begin position="34"/>
        <end position="113"/>
    </location>
</feature>
<comment type="cofactor">
    <cofactor evidence="7">
        <name>Mg(2+)</name>
        <dbReference type="ChEBI" id="CHEBI:18420"/>
    </cofactor>
</comment>
<evidence type="ECO:0000256" key="5">
    <source>
        <dbReference type="ARBA" id="ARBA00023306"/>
    </source>
</evidence>
<name>A0ABW4L8U8_9MICO</name>
<evidence type="ECO:0000313" key="12">
    <source>
        <dbReference type="EMBL" id="MFD1719304.1"/>
    </source>
</evidence>
<evidence type="ECO:0000256" key="1">
    <source>
        <dbReference type="ARBA" id="ARBA00005898"/>
    </source>
</evidence>
<reference evidence="13" key="1">
    <citation type="journal article" date="2019" name="Int. J. Syst. Evol. Microbiol.">
        <title>The Global Catalogue of Microorganisms (GCM) 10K type strain sequencing project: providing services to taxonomists for standard genome sequencing and annotation.</title>
        <authorList>
            <consortium name="The Broad Institute Genomics Platform"/>
            <consortium name="The Broad Institute Genome Sequencing Center for Infectious Disease"/>
            <person name="Wu L."/>
            <person name="Ma J."/>
        </authorList>
    </citation>
    <scope>NUCLEOTIDE SEQUENCE [LARGE SCALE GENOMIC DNA]</scope>
    <source>
        <strain evidence="13">JCM 17130</strain>
    </source>
</reference>
<evidence type="ECO:0000256" key="3">
    <source>
        <dbReference type="ARBA" id="ARBA00022960"/>
    </source>
</evidence>
<gene>
    <name evidence="7" type="primary">murE</name>
    <name evidence="12" type="ORF">ACFSE6_15785</name>
</gene>
<dbReference type="NCBIfam" id="NF001126">
    <property type="entry name" value="PRK00139.1-4"/>
    <property type="match status" value="1"/>
</dbReference>
<keyword evidence="4 7" id="KW-0573">Peptidoglycan synthesis</keyword>
<comment type="function">
    <text evidence="7">Catalyzes the addition of an amino acid to the nucleotide precursor UDP-N-acetylmuramoyl-L-alanyl-D-glutamate (UMAG) in the biosynthesis of bacterial cell-wall peptidoglycan.</text>
</comment>
<comment type="caution">
    <text evidence="7">Lacks conserved residue(s) required for the propagation of feature annotation.</text>
</comment>
<sequence length="513" mass="52899">MTAAGSRPVRLGALAEAFSLTPHEPPAGWSEIAVTGVRADNRRIRPGDLFAGHAGAHVHGARFAPAAVRSGASAVLTDPEGLAELTSSGGTGVPVLLADDVPALLGRIAAQVYGRPAEAMRTFAVTGTNGKTTTTYMLEHALAALGRTTGLIGTVEVRVAGRSEPAVLTTPQPADLQALLADMVGAGVSDLAMEVSSHALGLGRVDPVVFDVAGFTNLTQDHLDYHGTLEDYFAAKASLFNPDRSRCAVVLVDDEWGRRLAGQCARDSGELITVSTTGVPADWQAGEITADGAFTLTHRDGERLRTRTGLPGTFNVANAALAAVMLLASGVPTAELASALAGADGMTPVVPGRMEQLAETPRVVVDFAHNPGALAEAIAALRPSTTGRLVLVVGATGSRDTGKRPEMARVAVDSADAVIITDDDPHDEPAAGIRAELLAAARAHAPYADVREVGDRAEAIRLAVAEAGPRDTVLVAGRGHETIQEIAGVEHHLDDREEVRGALADRAGGGGRS</sequence>
<evidence type="ECO:0000256" key="8">
    <source>
        <dbReference type="RuleBase" id="RU004135"/>
    </source>
</evidence>
<feature type="binding site" evidence="7">
    <location>
        <position position="204"/>
    </location>
    <ligand>
        <name>UDP-N-acetyl-alpha-D-muramoyl-L-alanyl-D-glutamate</name>
        <dbReference type="ChEBI" id="CHEBI:83900"/>
    </ligand>
</feature>
<dbReference type="Gene3D" id="3.40.1190.10">
    <property type="entry name" value="Mur-like, catalytic domain"/>
    <property type="match status" value="1"/>
</dbReference>
<dbReference type="PANTHER" id="PTHR23135:SF4">
    <property type="entry name" value="UDP-N-ACETYLMURAMOYL-L-ALANYL-D-GLUTAMATE--2,6-DIAMINOPIMELATE LIGASE MURE HOMOLOG, CHLOROPLASTIC"/>
    <property type="match status" value="1"/>
</dbReference>
<evidence type="ECO:0000313" key="13">
    <source>
        <dbReference type="Proteomes" id="UP001597277"/>
    </source>
</evidence>
<comment type="PTM">
    <text evidence="7">Carboxylation is probably crucial for Mg(2+) binding and, consequently, for the gamma-phosphate positioning of ATP.</text>
</comment>
<keyword evidence="7" id="KW-0067">ATP-binding</keyword>
<evidence type="ECO:0000259" key="9">
    <source>
        <dbReference type="Pfam" id="PF01225"/>
    </source>
</evidence>
<feature type="binding site" evidence="7">
    <location>
        <begin position="169"/>
        <end position="170"/>
    </location>
    <ligand>
        <name>UDP-N-acetyl-alpha-D-muramoyl-L-alanyl-D-glutamate</name>
        <dbReference type="ChEBI" id="CHEBI:83900"/>
    </ligand>
</feature>
<proteinExistence type="inferred from homology"/>
<evidence type="ECO:0000256" key="2">
    <source>
        <dbReference type="ARBA" id="ARBA00022618"/>
    </source>
</evidence>
<evidence type="ECO:0000259" key="10">
    <source>
        <dbReference type="Pfam" id="PF02875"/>
    </source>
</evidence>
<dbReference type="SUPFAM" id="SSF63418">
    <property type="entry name" value="MurE/MurF N-terminal domain"/>
    <property type="match status" value="1"/>
</dbReference>
<dbReference type="GO" id="GO:0008765">
    <property type="term" value="F:UDP-N-acetylmuramoylalanyl-D-glutamate-2,6-diaminopimelate ligase activity"/>
    <property type="evidence" value="ECO:0007669"/>
    <property type="project" value="UniProtKB-EC"/>
</dbReference>
<dbReference type="EMBL" id="JBHUEE010000009">
    <property type="protein sequence ID" value="MFD1719304.1"/>
    <property type="molecule type" value="Genomic_DNA"/>
</dbReference>
<dbReference type="Pfam" id="PF02875">
    <property type="entry name" value="Mur_ligase_C"/>
    <property type="match status" value="1"/>
</dbReference>
<protein>
    <recommendedName>
        <fullName evidence="7">UDP-N-acetylmuramyl-tripeptide synthetase</fullName>
        <ecNumber evidence="7">6.3.2.-</ecNumber>
    </recommendedName>
    <alternativeName>
        <fullName evidence="7">UDP-MurNAc-tripeptide synthetase</fullName>
    </alternativeName>
</protein>
<organism evidence="12 13">
    <name type="scientific">Georgenia deserti</name>
    <dbReference type="NCBI Taxonomy" id="2093781"/>
    <lineage>
        <taxon>Bacteria</taxon>
        <taxon>Bacillati</taxon>
        <taxon>Actinomycetota</taxon>
        <taxon>Actinomycetes</taxon>
        <taxon>Micrococcales</taxon>
        <taxon>Bogoriellaceae</taxon>
        <taxon>Georgenia</taxon>
    </lineage>
</organism>
<feature type="binding site" evidence="7">
    <location>
        <position position="196"/>
    </location>
    <ligand>
        <name>UDP-N-acetyl-alpha-D-muramoyl-L-alanyl-D-glutamate</name>
        <dbReference type="ChEBI" id="CHEBI:83900"/>
    </ligand>
</feature>
<dbReference type="SUPFAM" id="SSF53244">
    <property type="entry name" value="MurD-like peptide ligases, peptide-binding domain"/>
    <property type="match status" value="1"/>
</dbReference>
<keyword evidence="7 12" id="KW-0436">Ligase</keyword>
<dbReference type="Gene3D" id="3.40.1390.10">
    <property type="entry name" value="MurE/MurF, N-terminal domain"/>
    <property type="match status" value="1"/>
</dbReference>
<dbReference type="InterPro" id="IPR035911">
    <property type="entry name" value="MurE/MurF_N"/>
</dbReference>
<dbReference type="Gene3D" id="3.90.190.20">
    <property type="entry name" value="Mur ligase, C-terminal domain"/>
    <property type="match status" value="1"/>
</dbReference>
<keyword evidence="13" id="KW-1185">Reference proteome</keyword>
<dbReference type="InterPro" id="IPR004101">
    <property type="entry name" value="Mur_ligase_C"/>
</dbReference>
<feature type="modified residue" description="N6-carboxylysine" evidence="7">
    <location>
        <position position="236"/>
    </location>
</feature>
<keyword evidence="7" id="KW-0963">Cytoplasm</keyword>
<keyword evidence="7" id="KW-0547">Nucleotide-binding</keyword>
<dbReference type="InterPro" id="IPR005761">
    <property type="entry name" value="UDP-N-AcMur-Glu-dNH2Pim_ligase"/>
</dbReference>
<dbReference type="HAMAP" id="MF_00208">
    <property type="entry name" value="MurE"/>
    <property type="match status" value="1"/>
</dbReference>
<evidence type="ECO:0000256" key="4">
    <source>
        <dbReference type="ARBA" id="ARBA00022984"/>
    </source>
</evidence>
<feature type="domain" description="Mur ligase C-terminal" evidence="10">
    <location>
        <begin position="352"/>
        <end position="479"/>
    </location>
</feature>
<dbReference type="PANTHER" id="PTHR23135">
    <property type="entry name" value="MUR LIGASE FAMILY MEMBER"/>
    <property type="match status" value="1"/>
</dbReference>
<feature type="binding site" evidence="7">
    <location>
        <begin position="127"/>
        <end position="133"/>
    </location>
    <ligand>
        <name>ATP</name>
        <dbReference type="ChEBI" id="CHEBI:30616"/>
    </ligand>
</feature>
<comment type="similarity">
    <text evidence="1 7">Belongs to the MurCDEF family. MurE subfamily.</text>
</comment>
<dbReference type="Pfam" id="PF01225">
    <property type="entry name" value="Mur_ligase"/>
    <property type="match status" value="1"/>
</dbReference>
<dbReference type="Proteomes" id="UP001597277">
    <property type="component" value="Unassembled WGS sequence"/>
</dbReference>
<keyword evidence="3 7" id="KW-0133">Cell shape</keyword>
<accession>A0ABW4L8U8</accession>
<dbReference type="Pfam" id="PF08245">
    <property type="entry name" value="Mur_ligase_M"/>
    <property type="match status" value="1"/>
</dbReference>
<dbReference type="InterPro" id="IPR013221">
    <property type="entry name" value="Mur_ligase_cen"/>
</dbReference>
<dbReference type="RefSeq" id="WP_388009330.1">
    <property type="nucleotide sequence ID" value="NZ_JBHUEE010000009.1"/>
</dbReference>
<evidence type="ECO:0000259" key="11">
    <source>
        <dbReference type="Pfam" id="PF08245"/>
    </source>
</evidence>
<dbReference type="InterPro" id="IPR036615">
    <property type="entry name" value="Mur_ligase_C_dom_sf"/>
</dbReference>
<comment type="pathway">
    <text evidence="7 8">Cell wall biogenesis; peptidoglycan biosynthesis.</text>
</comment>
<dbReference type="NCBIfam" id="NF001124">
    <property type="entry name" value="PRK00139.1-2"/>
    <property type="match status" value="1"/>
</dbReference>
<keyword evidence="2 7" id="KW-0132">Cell division</keyword>
<dbReference type="EC" id="6.3.2.-" evidence="7"/>
<dbReference type="InterPro" id="IPR036565">
    <property type="entry name" value="Mur-like_cat_sf"/>
</dbReference>
<feature type="domain" description="Mur ligase central" evidence="11">
    <location>
        <begin position="125"/>
        <end position="325"/>
    </location>
</feature>
<dbReference type="NCBIfam" id="TIGR01085">
    <property type="entry name" value="murE"/>
    <property type="match status" value="1"/>
</dbReference>
<comment type="subcellular location">
    <subcellularLocation>
        <location evidence="7 8">Cytoplasm</location>
    </subcellularLocation>
</comment>
<keyword evidence="6 7" id="KW-0961">Cell wall biogenesis/degradation</keyword>
<dbReference type="SUPFAM" id="SSF53623">
    <property type="entry name" value="MurD-like peptide ligases, catalytic domain"/>
    <property type="match status" value="1"/>
</dbReference>
<evidence type="ECO:0000256" key="7">
    <source>
        <dbReference type="HAMAP-Rule" id="MF_00208"/>
    </source>
</evidence>
<keyword evidence="5 7" id="KW-0131">Cell cycle</keyword>
<dbReference type="InterPro" id="IPR000713">
    <property type="entry name" value="Mur_ligase_N"/>
</dbReference>
<keyword evidence="7" id="KW-0460">Magnesium</keyword>